<protein>
    <recommendedName>
        <fullName evidence="1">Enoyl reductase (ER) domain-containing protein</fullName>
    </recommendedName>
</protein>
<dbReference type="Pfam" id="PF08240">
    <property type="entry name" value="ADH_N"/>
    <property type="match status" value="1"/>
</dbReference>
<evidence type="ECO:0000259" key="1">
    <source>
        <dbReference type="SMART" id="SM00829"/>
    </source>
</evidence>
<dbReference type="InterPro" id="IPR011032">
    <property type="entry name" value="GroES-like_sf"/>
</dbReference>
<keyword evidence="3" id="KW-1185">Reference proteome</keyword>
<dbReference type="PANTHER" id="PTHR11695">
    <property type="entry name" value="ALCOHOL DEHYDROGENASE RELATED"/>
    <property type="match status" value="1"/>
</dbReference>
<dbReference type="InterPro" id="IPR036291">
    <property type="entry name" value="NAD(P)-bd_dom_sf"/>
</dbReference>
<dbReference type="AlphaFoldDB" id="A0A7C8IY14"/>
<evidence type="ECO:0000313" key="3">
    <source>
        <dbReference type="Proteomes" id="UP000481858"/>
    </source>
</evidence>
<organism evidence="2 3">
    <name type="scientific">Xylaria multiplex</name>
    <dbReference type="NCBI Taxonomy" id="323545"/>
    <lineage>
        <taxon>Eukaryota</taxon>
        <taxon>Fungi</taxon>
        <taxon>Dikarya</taxon>
        <taxon>Ascomycota</taxon>
        <taxon>Pezizomycotina</taxon>
        <taxon>Sordariomycetes</taxon>
        <taxon>Xylariomycetidae</taxon>
        <taxon>Xylariales</taxon>
        <taxon>Xylariaceae</taxon>
        <taxon>Xylaria</taxon>
    </lineage>
</organism>
<name>A0A7C8IY14_9PEZI</name>
<dbReference type="SUPFAM" id="SSF51735">
    <property type="entry name" value="NAD(P)-binding Rossmann-fold domains"/>
    <property type="match status" value="1"/>
</dbReference>
<dbReference type="InterPro" id="IPR050700">
    <property type="entry name" value="YIM1/Zinc_Alcohol_DH_Fams"/>
</dbReference>
<dbReference type="InterPro" id="IPR020843">
    <property type="entry name" value="ER"/>
</dbReference>
<dbReference type="EMBL" id="WUBL01000089">
    <property type="protein sequence ID" value="KAF2966419.1"/>
    <property type="molecule type" value="Genomic_DNA"/>
</dbReference>
<comment type="caution">
    <text evidence="2">The sequence shown here is derived from an EMBL/GenBank/DDBJ whole genome shotgun (WGS) entry which is preliminary data.</text>
</comment>
<dbReference type="Gene3D" id="3.90.180.10">
    <property type="entry name" value="Medium-chain alcohol dehydrogenases, catalytic domain"/>
    <property type="match status" value="1"/>
</dbReference>
<gene>
    <name evidence="2" type="ORF">GQX73_g7126</name>
</gene>
<dbReference type="GO" id="GO:0005739">
    <property type="term" value="C:mitochondrion"/>
    <property type="evidence" value="ECO:0007669"/>
    <property type="project" value="TreeGrafter"/>
</dbReference>
<dbReference type="CDD" id="cd08267">
    <property type="entry name" value="MDR1"/>
    <property type="match status" value="1"/>
</dbReference>
<dbReference type="PANTHER" id="PTHR11695:SF294">
    <property type="entry name" value="RETICULON-4-INTERACTING PROTEIN 1, MITOCHONDRIAL"/>
    <property type="match status" value="1"/>
</dbReference>
<accession>A0A7C8IY14</accession>
<dbReference type="InParanoid" id="A0A7C8IY14"/>
<dbReference type="Gene3D" id="3.40.50.720">
    <property type="entry name" value="NAD(P)-binding Rossmann-like Domain"/>
    <property type="match status" value="1"/>
</dbReference>
<dbReference type="GO" id="GO:0016491">
    <property type="term" value="F:oxidoreductase activity"/>
    <property type="evidence" value="ECO:0007669"/>
    <property type="project" value="InterPro"/>
</dbReference>
<dbReference type="OrthoDB" id="3509362at2759"/>
<feature type="domain" description="Enoyl reductase (ER)" evidence="1">
    <location>
        <begin position="23"/>
        <end position="363"/>
    </location>
</feature>
<proteinExistence type="predicted"/>
<sequence length="366" mass="39313">MPDQAEIPQTMRAWIAFGAGKIEDVLELKIDLPTPSPPKAGEIMIRISYVAINPGDAKMIIKPIPFRKTAIAGMDFVGEVIQIGQPSPTSVSDLHLGMIVAGTVPMINVLGGIGSLAEYLVVPAHAVAEKPDGLQECVAAGLLGIVGQTSVVLLRAANLQKGDKVLLNGVSGGVGCVLTQLLRGMGVHITGICSSKNGPLVRRLGAQEVVDYTAHEDIYGHLSSLVTFNGSRPFDAIFDCVGDDMLYYRSPGYLKVDGKYHSIERGPFGFITQFKFNHWPILLGGIPRTYSSVFSNPAGSSAREVASWFERGYIKEVPIDAIFEMDGALKVAALLWPQPITVANLSKAFKMLSTKRTVGKILIKVK</sequence>
<dbReference type="InterPro" id="IPR013154">
    <property type="entry name" value="ADH-like_N"/>
</dbReference>
<dbReference type="SMART" id="SM00829">
    <property type="entry name" value="PKS_ER"/>
    <property type="match status" value="1"/>
</dbReference>
<reference evidence="2 3" key="1">
    <citation type="submission" date="2019-12" db="EMBL/GenBank/DDBJ databases">
        <title>Draft genome sequence of the ascomycete Xylaria multiplex DSM 110363.</title>
        <authorList>
            <person name="Buettner E."/>
            <person name="Kellner H."/>
        </authorList>
    </citation>
    <scope>NUCLEOTIDE SEQUENCE [LARGE SCALE GENOMIC DNA]</scope>
    <source>
        <strain evidence="2 3">DSM 110363</strain>
    </source>
</reference>
<dbReference type="Pfam" id="PF00107">
    <property type="entry name" value="ADH_zinc_N"/>
    <property type="match status" value="1"/>
</dbReference>
<dbReference type="InterPro" id="IPR013149">
    <property type="entry name" value="ADH-like_C"/>
</dbReference>
<dbReference type="Proteomes" id="UP000481858">
    <property type="component" value="Unassembled WGS sequence"/>
</dbReference>
<dbReference type="SUPFAM" id="SSF50129">
    <property type="entry name" value="GroES-like"/>
    <property type="match status" value="1"/>
</dbReference>
<dbReference type="FunCoup" id="A0A7C8IY14">
    <property type="interactions" value="180"/>
</dbReference>
<evidence type="ECO:0000313" key="2">
    <source>
        <dbReference type="EMBL" id="KAF2966419.1"/>
    </source>
</evidence>